<name>A0AAE3Y660_9FLAO</name>
<comment type="caution">
    <text evidence="1">The sequence shown here is derived from an EMBL/GenBank/DDBJ whole genome shotgun (WGS) entry which is preliminary data.</text>
</comment>
<protein>
    <submittedName>
        <fullName evidence="1">Tetratricopeptide (TPR) repeat protein</fullName>
    </submittedName>
</protein>
<dbReference type="SUPFAM" id="SSF48452">
    <property type="entry name" value="TPR-like"/>
    <property type="match status" value="1"/>
</dbReference>
<reference evidence="1" key="1">
    <citation type="submission" date="2023-07" db="EMBL/GenBank/DDBJ databases">
        <title>Sorghum-associated microbial communities from plants grown in Nebraska, USA.</title>
        <authorList>
            <person name="Schachtman D."/>
        </authorList>
    </citation>
    <scope>NUCLEOTIDE SEQUENCE</scope>
    <source>
        <strain evidence="1">DS2360</strain>
    </source>
</reference>
<evidence type="ECO:0000313" key="2">
    <source>
        <dbReference type="Proteomes" id="UP001184861"/>
    </source>
</evidence>
<dbReference type="Gene3D" id="1.25.40.10">
    <property type="entry name" value="Tetratricopeptide repeat domain"/>
    <property type="match status" value="2"/>
</dbReference>
<dbReference type="InterPro" id="IPR011990">
    <property type="entry name" value="TPR-like_helical_dom_sf"/>
</dbReference>
<dbReference type="EMBL" id="JAVDQY010000001">
    <property type="protein sequence ID" value="MDR6524670.1"/>
    <property type="molecule type" value="Genomic_DNA"/>
</dbReference>
<organism evidence="1 2">
    <name type="scientific">Chryseobacterium rhizosphaerae</name>
    <dbReference type="NCBI Taxonomy" id="395937"/>
    <lineage>
        <taxon>Bacteria</taxon>
        <taxon>Pseudomonadati</taxon>
        <taxon>Bacteroidota</taxon>
        <taxon>Flavobacteriia</taxon>
        <taxon>Flavobacteriales</taxon>
        <taxon>Weeksellaceae</taxon>
        <taxon>Chryseobacterium group</taxon>
        <taxon>Chryseobacterium</taxon>
    </lineage>
</organism>
<dbReference type="RefSeq" id="WP_309944016.1">
    <property type="nucleotide sequence ID" value="NZ_JAVDQY010000001.1"/>
</dbReference>
<accession>A0AAE3Y660</accession>
<dbReference type="Proteomes" id="UP001184861">
    <property type="component" value="Unassembled WGS sequence"/>
</dbReference>
<dbReference type="AlphaFoldDB" id="A0AAE3Y660"/>
<proteinExistence type="predicted"/>
<gene>
    <name evidence="1" type="ORF">J2787_000040</name>
</gene>
<evidence type="ECO:0000313" key="1">
    <source>
        <dbReference type="EMBL" id="MDR6524670.1"/>
    </source>
</evidence>
<sequence>MYNNFEQLFYRGELEQCIAQGENYLLSHPDHEDVLFLMAVAHHDRVYDEGHEEVYNAICDKVIPYLRRILKLNPNNLKALYNILDYPLSNEYTLMQIGRMKKHITEENRVEFITYAERLLDHIEYEAYGYDFLVKIYESLGENEALLNSLEGGIYYFQRAFADNRELRDKNTSLFWIKKVYLLDREKMIPGEKLITLIEEGQSTFVSRDDNDFINLADIAYENNAPDLSVKMMLKAIKGTNSALYIQEKLVEWHQRFAELIQNGYYHPDVFYYQLIIERNYADLLNISEHFYYEHALEVITIHPELFSGYYFAGTYLYEEKSYAEAIPLLQKAVALSSNATAWRRKAESEYHLYKVIPAEIPVFSDLPGEIYNEGVYLNEFIENIQDENDTLPWTEVSRMVYEQAYKAFRRYYKQDQFDSDYYSDLHTRAMCCNNLAIKYSLQGDHYTSAAKASEGLTYSEFRELHFVLLDALLEGEDDEEAEAALNRYFSLYDEEDDRYFYKNLYYKARQIEVHCLLGCDNVYRNAEETLTYYYQHSMEHPEISDYDYRDLEAGKNILEEIMDQRLDNEDHITRQSYYEKVAERFPREPHPQYILMQLYNECEDYRKVAITAHKYLESKKDFMLDSFDRAKTIYMMVKSNYFHGAYPEAASAFGNHDAFNAEIMDTEDYVLWLSYGVRIYSKLDHKDQTLSLAERFFTIYNNEEWGYDKLMEGVELAKAAVLYKSGNLKEAHAILDHVCSFPDYDSIADEYRASWKKPGLFSKFGL</sequence>